<evidence type="ECO:0000313" key="2">
    <source>
        <dbReference type="EMBL" id="AEP12374.1"/>
    </source>
</evidence>
<feature type="region of interest" description="Disordered" evidence="1">
    <location>
        <begin position="1"/>
        <end position="29"/>
    </location>
</feature>
<sequence length="29" mass="2774">MGVAGGVTVEGEDMAGVPPGSRMKAVTAV</sequence>
<evidence type="ECO:0000313" key="3">
    <source>
        <dbReference type="Proteomes" id="UP000006791"/>
    </source>
</evidence>
<organism evidence="2 3">
    <name type="scientific">Chloracidobacterium thermophilum (strain B)</name>
    <dbReference type="NCBI Taxonomy" id="981222"/>
    <lineage>
        <taxon>Bacteria</taxon>
        <taxon>Pseudomonadati</taxon>
        <taxon>Acidobacteriota</taxon>
        <taxon>Terriglobia</taxon>
        <taxon>Terriglobales</taxon>
        <taxon>Acidobacteriaceae</taxon>
        <taxon>Chloracidobacterium</taxon>
    </lineage>
</organism>
<reference evidence="2 3" key="1">
    <citation type="journal article" date="2012" name="Environ. Microbiol.">
        <title>Complete genome of Candidatus Chloracidobacterium thermophilum, a chlorophyll-based photoheterotroph belonging to the phylum Acidobacteria.</title>
        <authorList>
            <person name="Garcia Costas A.M."/>
            <person name="Liu Z."/>
            <person name="Tomsho L.P."/>
            <person name="Schuster S.C."/>
            <person name="Ward D.M."/>
            <person name="Bryant D.A."/>
        </authorList>
    </citation>
    <scope>NUCLEOTIDE SEQUENCE [LARGE SCALE GENOMIC DNA]</scope>
    <source>
        <strain evidence="2 3">B</strain>
    </source>
</reference>
<keyword evidence="3" id="KW-1185">Reference proteome</keyword>
<evidence type="ECO:0000256" key="1">
    <source>
        <dbReference type="SAM" id="MobiDB-lite"/>
    </source>
</evidence>
<dbReference type="Proteomes" id="UP000006791">
    <property type="component" value="Chromosome 1"/>
</dbReference>
<gene>
    <name evidence="2" type="ordered locus">Cabther_A1624</name>
</gene>
<dbReference type="KEGG" id="ctm:Cabther_A1624"/>
<dbReference type="EMBL" id="CP002514">
    <property type="protein sequence ID" value="AEP12374.1"/>
    <property type="molecule type" value="Genomic_DNA"/>
</dbReference>
<dbReference type="AlphaFoldDB" id="G2LJ87"/>
<accession>G2LJ87</accession>
<name>G2LJ87_CHLTF</name>
<dbReference type="HOGENOM" id="CLU_3408993_0_0_0"/>
<proteinExistence type="predicted"/>
<dbReference type="STRING" id="981222.Cabther_A1624"/>
<protein>
    <submittedName>
        <fullName evidence="2">Uncharacterized protein</fullName>
    </submittedName>
</protein>